<organism evidence="2 3">
    <name type="scientific">Draconibacterium halophilum</name>
    <dbReference type="NCBI Taxonomy" id="2706887"/>
    <lineage>
        <taxon>Bacteria</taxon>
        <taxon>Pseudomonadati</taxon>
        <taxon>Bacteroidota</taxon>
        <taxon>Bacteroidia</taxon>
        <taxon>Marinilabiliales</taxon>
        <taxon>Prolixibacteraceae</taxon>
        <taxon>Draconibacterium</taxon>
    </lineage>
</organism>
<dbReference type="Proteomes" id="UP000474630">
    <property type="component" value="Chromosome"/>
</dbReference>
<dbReference type="EMBL" id="CP048409">
    <property type="protein sequence ID" value="QIA09423.1"/>
    <property type="molecule type" value="Genomic_DNA"/>
</dbReference>
<feature type="region of interest" description="Disordered" evidence="1">
    <location>
        <begin position="236"/>
        <end position="257"/>
    </location>
</feature>
<reference evidence="2 3" key="1">
    <citation type="submission" date="2020-02" db="EMBL/GenBank/DDBJ databases">
        <title>Genome sequencing for Draconibacterium sp. strain M1.</title>
        <authorList>
            <person name="Park S.-J."/>
        </authorList>
    </citation>
    <scope>NUCLEOTIDE SEQUENCE [LARGE SCALE GENOMIC DNA]</scope>
    <source>
        <strain evidence="2 3">M1</strain>
    </source>
</reference>
<evidence type="ECO:0000313" key="2">
    <source>
        <dbReference type="EMBL" id="QIA09423.1"/>
    </source>
</evidence>
<name>A0A6C0RIP2_9BACT</name>
<dbReference type="AlphaFoldDB" id="A0A6C0RIP2"/>
<evidence type="ECO:0000313" key="3">
    <source>
        <dbReference type="Proteomes" id="UP000474630"/>
    </source>
</evidence>
<protein>
    <submittedName>
        <fullName evidence="2">Uncharacterized protein</fullName>
    </submittedName>
</protein>
<feature type="compositionally biased region" description="Basic and acidic residues" evidence="1">
    <location>
        <begin position="242"/>
        <end position="257"/>
    </location>
</feature>
<gene>
    <name evidence="2" type="ORF">G0Q07_17675</name>
</gene>
<keyword evidence="3" id="KW-1185">Reference proteome</keyword>
<evidence type="ECO:0000256" key="1">
    <source>
        <dbReference type="SAM" id="MobiDB-lite"/>
    </source>
</evidence>
<dbReference type="InterPro" id="IPR046228">
    <property type="entry name" value="DUF6261"/>
</dbReference>
<proteinExistence type="predicted"/>
<sequence length="257" mass="29585">MEKLHSIILYKLSITEHQAFMQSVKETAAKFPPVQLNIEKEFPRFLVALDALALAITGQRGSAITSELLTLDRHRLKTYSAIRGRLKNTLSSPFEAEREAAKTLHFRLMQRGQIRRKNYAGKTVSIKFLCNNLLDEKHFPLCQQLQITTWIEALREQNKLFHEKENQRSTDYATRRAGKVADARQAIDAVYNEMVARINATVTIGSATPEAEQFIRSVNKKIKQVKALKAWRRSMRAGKKRREAEKRLEDERLVTGH</sequence>
<accession>A0A6C0RIP2</accession>
<dbReference type="KEGG" id="drc:G0Q07_17675"/>
<dbReference type="Pfam" id="PF19775">
    <property type="entry name" value="DUF6261"/>
    <property type="match status" value="1"/>
</dbReference>
<dbReference type="RefSeq" id="WP_163348394.1">
    <property type="nucleotide sequence ID" value="NZ_CP048409.1"/>
</dbReference>